<comment type="caution">
    <text evidence="10">The sequence shown here is derived from an EMBL/GenBank/DDBJ whole genome shotgun (WGS) entry which is preliminary data.</text>
</comment>
<dbReference type="Proteomes" id="UP001314263">
    <property type="component" value="Unassembled WGS sequence"/>
</dbReference>
<evidence type="ECO:0000256" key="5">
    <source>
        <dbReference type="ARBA" id="ARBA00022490"/>
    </source>
</evidence>
<keyword evidence="8" id="KW-0472">Membrane</keyword>
<evidence type="ECO:0000256" key="2">
    <source>
        <dbReference type="ARBA" id="ARBA00004496"/>
    </source>
</evidence>
<protein>
    <recommendedName>
        <fullName evidence="4">COP9 signalosome complex subunit 3</fullName>
    </recommendedName>
</protein>
<dbReference type="GO" id="GO:0008180">
    <property type="term" value="C:COP9 signalosome"/>
    <property type="evidence" value="ECO:0007669"/>
    <property type="project" value="UniProtKB-KW"/>
</dbReference>
<dbReference type="SUPFAM" id="SSF46785">
    <property type="entry name" value="Winged helix' DNA-binding domain"/>
    <property type="match status" value="1"/>
</dbReference>
<dbReference type="AlphaFoldDB" id="A0AAV1IFK5"/>
<comment type="similarity">
    <text evidence="3">Belongs to the CSN3 family.</text>
</comment>
<name>A0AAV1IFK5_9CHLO</name>
<dbReference type="InterPro" id="IPR000717">
    <property type="entry name" value="PCI_dom"/>
</dbReference>
<dbReference type="InterPro" id="IPR050756">
    <property type="entry name" value="CSN3"/>
</dbReference>
<dbReference type="Pfam" id="PF01399">
    <property type="entry name" value="PCI"/>
    <property type="match status" value="1"/>
</dbReference>
<feature type="transmembrane region" description="Helical" evidence="8">
    <location>
        <begin position="200"/>
        <end position="223"/>
    </location>
</feature>
<evidence type="ECO:0000256" key="4">
    <source>
        <dbReference type="ARBA" id="ARBA00014878"/>
    </source>
</evidence>
<organism evidence="10 11">
    <name type="scientific">Coccomyxa viridis</name>
    <dbReference type="NCBI Taxonomy" id="1274662"/>
    <lineage>
        <taxon>Eukaryota</taxon>
        <taxon>Viridiplantae</taxon>
        <taxon>Chlorophyta</taxon>
        <taxon>core chlorophytes</taxon>
        <taxon>Trebouxiophyceae</taxon>
        <taxon>Trebouxiophyceae incertae sedis</taxon>
        <taxon>Coccomyxaceae</taxon>
        <taxon>Coccomyxa</taxon>
    </lineage>
</organism>
<keyword evidence="8" id="KW-1133">Transmembrane helix</keyword>
<proteinExistence type="inferred from homology"/>
<evidence type="ECO:0000256" key="8">
    <source>
        <dbReference type="SAM" id="Phobius"/>
    </source>
</evidence>
<keyword evidence="7" id="KW-0539">Nucleus</keyword>
<accession>A0AAV1IFK5</accession>
<keyword evidence="8" id="KW-0812">Transmembrane</keyword>
<dbReference type="InterPro" id="IPR036390">
    <property type="entry name" value="WH_DNA-bd_sf"/>
</dbReference>
<evidence type="ECO:0000256" key="7">
    <source>
        <dbReference type="ARBA" id="ARBA00023242"/>
    </source>
</evidence>
<sequence length="437" mass="47993">MAEQLAETLKNLSADPAQLLQYWTTHNIDVQQPLDVFSAALRHLDATQQPLAYLLILDCRGGQQAPQQADEGFISHATSFLNGCTNDSSNQIRVAPEKLASLSHKLRDHLLLSQRPQRGIRPLRTAITSLIPSPTLITPLHADLFLLCIVAKCYSAAMPVLDQEFDDVDPKKTGMTARDFLLFCYYGGMIYTGLKEHAKALAMFLFALTAPTMVVNAITMAAFRKHALVSLIHTGAHQQLPKFAPSSVTRAAKSECAPYLELATAYSKSDEAVSKVITQHAQTFQEDGNAGLVKQALAARQMRQTQRLTQTYLTLSLADIARQIGLASPQQAEQHILRMVDAGEVYAQIDEAASTVRFLQDPERYDSASVVQRLESQMRRAMALGDRIRAVNNKISCDRAYLSKAGGRGKQAQFEDPGGDLALGRDLGGEMSYSFNA</sequence>
<evidence type="ECO:0000313" key="10">
    <source>
        <dbReference type="EMBL" id="CAK0785025.1"/>
    </source>
</evidence>
<comment type="subcellular location">
    <subcellularLocation>
        <location evidence="2">Cytoplasm</location>
    </subcellularLocation>
    <subcellularLocation>
        <location evidence="1">Nucleus</location>
    </subcellularLocation>
</comment>
<dbReference type="Pfam" id="PF22788">
    <property type="entry name" value="COP9_hel_rpt"/>
    <property type="match status" value="1"/>
</dbReference>
<evidence type="ECO:0000259" key="9">
    <source>
        <dbReference type="PROSITE" id="PS50250"/>
    </source>
</evidence>
<gene>
    <name evidence="10" type="ORF">CVIRNUC_008230</name>
</gene>
<dbReference type="PANTHER" id="PTHR10758">
    <property type="entry name" value="26S PROTEASOME NON-ATPASE REGULATORY SUBUNIT 3/COP9 SIGNALOSOME COMPLEX SUBUNIT 3"/>
    <property type="match status" value="1"/>
</dbReference>
<dbReference type="PROSITE" id="PS50250">
    <property type="entry name" value="PCI"/>
    <property type="match status" value="1"/>
</dbReference>
<evidence type="ECO:0000313" key="11">
    <source>
        <dbReference type="Proteomes" id="UP001314263"/>
    </source>
</evidence>
<dbReference type="EMBL" id="CAUYUE010000011">
    <property type="protein sequence ID" value="CAK0785025.1"/>
    <property type="molecule type" value="Genomic_DNA"/>
</dbReference>
<dbReference type="GO" id="GO:0006511">
    <property type="term" value="P:ubiquitin-dependent protein catabolic process"/>
    <property type="evidence" value="ECO:0007669"/>
    <property type="project" value="TreeGrafter"/>
</dbReference>
<dbReference type="InterPro" id="IPR055089">
    <property type="entry name" value="COP9_N"/>
</dbReference>
<evidence type="ECO:0000256" key="6">
    <source>
        <dbReference type="ARBA" id="ARBA00022790"/>
    </source>
</evidence>
<keyword evidence="6" id="KW-0736">Signalosome</keyword>
<dbReference type="GO" id="GO:0005737">
    <property type="term" value="C:cytoplasm"/>
    <property type="evidence" value="ECO:0007669"/>
    <property type="project" value="UniProtKB-SubCell"/>
</dbReference>
<feature type="domain" description="PCI" evidence="9">
    <location>
        <begin position="196"/>
        <end position="363"/>
    </location>
</feature>
<keyword evidence="5" id="KW-0963">Cytoplasm</keyword>
<reference evidence="10 11" key="1">
    <citation type="submission" date="2023-10" db="EMBL/GenBank/DDBJ databases">
        <authorList>
            <person name="Maclean D."/>
            <person name="Macfadyen A."/>
        </authorList>
    </citation>
    <scope>NUCLEOTIDE SEQUENCE [LARGE SCALE GENOMIC DNA]</scope>
</reference>
<dbReference type="PANTHER" id="PTHR10758:SF1">
    <property type="entry name" value="COP9 SIGNALOSOME COMPLEX SUBUNIT 3"/>
    <property type="match status" value="1"/>
</dbReference>
<dbReference type="SMART" id="SM00088">
    <property type="entry name" value="PINT"/>
    <property type="match status" value="1"/>
</dbReference>
<keyword evidence="11" id="KW-1185">Reference proteome</keyword>
<evidence type="ECO:0000256" key="3">
    <source>
        <dbReference type="ARBA" id="ARBA00007084"/>
    </source>
</evidence>
<evidence type="ECO:0000256" key="1">
    <source>
        <dbReference type="ARBA" id="ARBA00004123"/>
    </source>
</evidence>